<dbReference type="PANTHER" id="PTHR46173:SF1">
    <property type="entry name" value="CCA TRNA NUCLEOTIDYLTRANSFERASE 1, MITOCHONDRIAL"/>
    <property type="match status" value="1"/>
</dbReference>
<feature type="binding site" evidence="11">
    <location>
        <position position="162"/>
    </location>
    <ligand>
        <name>ATP</name>
        <dbReference type="ChEBI" id="CHEBI:30616"/>
    </ligand>
</feature>
<dbReference type="InterPro" id="IPR050264">
    <property type="entry name" value="Bact_CCA-adding_enz_type3_sf"/>
</dbReference>
<name>A0A0R1EWE1_LACZE</name>
<evidence type="ECO:0000259" key="13">
    <source>
        <dbReference type="Pfam" id="PF12627"/>
    </source>
</evidence>
<dbReference type="GO" id="GO:0000287">
    <property type="term" value="F:magnesium ion binding"/>
    <property type="evidence" value="ECO:0007669"/>
    <property type="project" value="UniProtKB-UniRule"/>
</dbReference>
<keyword evidence="3 11" id="KW-0819">tRNA processing</keyword>
<evidence type="ECO:0000256" key="10">
    <source>
        <dbReference type="ARBA" id="ARBA00022884"/>
    </source>
</evidence>
<dbReference type="PATRIC" id="fig|1423816.3.peg.341"/>
<comment type="similarity">
    <text evidence="11">Belongs to the tRNA nucleotidyltransferase/poly(A) polymerase family. Bacterial CCA-adding enzyme type 3 subfamily.</text>
</comment>
<reference evidence="15 16" key="1">
    <citation type="journal article" date="2015" name="Genome Announc.">
        <title>Expanding the biotechnology potential of lactobacilli through comparative genomics of 213 strains and associated genera.</title>
        <authorList>
            <person name="Sun Z."/>
            <person name="Harris H.M."/>
            <person name="McCann A."/>
            <person name="Guo C."/>
            <person name="Argimon S."/>
            <person name="Zhang W."/>
            <person name="Yang X."/>
            <person name="Jeffery I.B."/>
            <person name="Cooney J.C."/>
            <person name="Kagawa T.F."/>
            <person name="Liu W."/>
            <person name="Song Y."/>
            <person name="Salvetti E."/>
            <person name="Wrobel A."/>
            <person name="Rasinkangas P."/>
            <person name="Parkhill J."/>
            <person name="Rea M.C."/>
            <person name="O'Sullivan O."/>
            <person name="Ritari J."/>
            <person name="Douillard F.P."/>
            <person name="Paul Ross R."/>
            <person name="Yang R."/>
            <person name="Briner A.E."/>
            <person name="Felis G.E."/>
            <person name="de Vos W.M."/>
            <person name="Barrangou R."/>
            <person name="Klaenhammer T.R."/>
            <person name="Caufield P.W."/>
            <person name="Cui Y."/>
            <person name="Zhang H."/>
            <person name="O'Toole P.W."/>
        </authorList>
    </citation>
    <scope>NUCLEOTIDE SEQUENCE [LARGE SCALE GENOMIC DNA]</scope>
    <source>
        <strain evidence="15 16">DSM 20178</strain>
    </source>
</reference>
<evidence type="ECO:0000256" key="1">
    <source>
        <dbReference type="ARBA" id="ARBA00001946"/>
    </source>
</evidence>
<dbReference type="Pfam" id="PF13735">
    <property type="entry name" value="tRNA_NucTran2_2"/>
    <property type="match status" value="1"/>
</dbReference>
<feature type="binding site" evidence="11">
    <location>
        <position position="159"/>
    </location>
    <ligand>
        <name>ATP</name>
        <dbReference type="ChEBI" id="CHEBI:30616"/>
    </ligand>
</feature>
<dbReference type="SUPFAM" id="SSF81301">
    <property type="entry name" value="Nucleotidyltransferase"/>
    <property type="match status" value="1"/>
</dbReference>
<feature type="binding site" evidence="11">
    <location>
        <position position="45"/>
    </location>
    <ligand>
        <name>Mg(2+)</name>
        <dbReference type="ChEBI" id="CHEBI:18420"/>
    </ligand>
</feature>
<feature type="binding site" evidence="11">
    <location>
        <position position="116"/>
    </location>
    <ligand>
        <name>CTP</name>
        <dbReference type="ChEBI" id="CHEBI:37563"/>
    </ligand>
</feature>
<dbReference type="GO" id="GO:0160016">
    <property type="term" value="F:CCACCA tRNA nucleotidyltransferase activity"/>
    <property type="evidence" value="ECO:0007669"/>
    <property type="project" value="RHEA"/>
</dbReference>
<evidence type="ECO:0000256" key="6">
    <source>
        <dbReference type="ARBA" id="ARBA00022741"/>
    </source>
</evidence>
<evidence type="ECO:0000256" key="9">
    <source>
        <dbReference type="ARBA" id="ARBA00022842"/>
    </source>
</evidence>
<protein>
    <recommendedName>
        <fullName evidence="11">CCA-adding enzyme</fullName>
        <ecNumber evidence="11">2.7.7.72</ecNumber>
    </recommendedName>
    <alternativeName>
        <fullName evidence="11">CCA tRNA nucleotidyltransferase</fullName>
    </alternativeName>
    <alternativeName>
        <fullName evidence="11">tRNA CCA-pyrophosphorylase</fullName>
    </alternativeName>
    <alternativeName>
        <fullName evidence="11">tRNA adenylyl-/cytidylyl- transferase</fullName>
    </alternativeName>
    <alternativeName>
        <fullName evidence="11">tRNA nucleotidyltransferase</fullName>
    </alternativeName>
    <alternativeName>
        <fullName evidence="11">tRNA-NT</fullName>
    </alternativeName>
</protein>
<feature type="binding site" evidence="11">
    <location>
        <position position="32"/>
    </location>
    <ligand>
        <name>ATP</name>
        <dbReference type="ChEBI" id="CHEBI:30616"/>
    </ligand>
</feature>
<comment type="caution">
    <text evidence="15">The sequence shown here is derived from an EMBL/GenBank/DDBJ whole genome shotgun (WGS) entry which is preliminary data.</text>
</comment>
<dbReference type="InterPro" id="IPR032828">
    <property type="entry name" value="PolyA_RNA-bd"/>
</dbReference>
<feature type="binding site" evidence="11">
    <location>
        <position position="168"/>
    </location>
    <ligand>
        <name>CTP</name>
        <dbReference type="ChEBI" id="CHEBI:37563"/>
    </ligand>
</feature>
<sequence>MQLDLKQPDFQAAIPILKKIEAAGYEAYFVGGSVRDALLGLPIHDVDIASSAYPEEIKRIFKRTVDTGIEHGTVMVLDHGTGYEVTTFRTESRYQDFRRPDHVTFVRSLAEDLKRRDFTINALAVRHDGTIIDLFDGLTDLKKHQLRAVGDPHERFHEDALRMMRAVRFESQLGFHIEPATKEAITANAPLLKHISVERIAAEFNRLLIGIDRRFGIQDFVTTGLFAYAPALARQRTALWHFSELPDTPFSGIASGWSTLLFMLKLDPKPTLKAWKQSNDLIDLVSQTVTLLAKISTPTPWDLYTAGSRAVAVAGEVAALLEPNFDRQALAAAYARLPIHAKKELALTGRDLITAGVRPGPEMGKLLHQVESQVVVGVLPNDPKKLLPAAIEMSRERQ</sequence>
<feature type="binding site" evidence="11">
    <location>
        <position position="35"/>
    </location>
    <ligand>
        <name>CTP</name>
        <dbReference type="ChEBI" id="CHEBI:37563"/>
    </ligand>
</feature>
<keyword evidence="8 11" id="KW-0067">ATP-binding</keyword>
<keyword evidence="6 11" id="KW-0547">Nucleotide-binding</keyword>
<organism evidence="15 16">
    <name type="scientific">Lacticaseibacillus zeae DSM 20178 = KCTC 3804</name>
    <dbReference type="NCBI Taxonomy" id="1423816"/>
    <lineage>
        <taxon>Bacteria</taxon>
        <taxon>Bacillati</taxon>
        <taxon>Bacillota</taxon>
        <taxon>Bacilli</taxon>
        <taxon>Lactobacillales</taxon>
        <taxon>Lactobacillaceae</taxon>
        <taxon>Lacticaseibacillus</taxon>
    </lineage>
</organism>
<dbReference type="Gene3D" id="1.10.3090.10">
    <property type="entry name" value="cca-adding enzyme, domain 2"/>
    <property type="match status" value="1"/>
</dbReference>
<feature type="domain" description="tRNA nucleotidyltransferase/poly(A) polymerase RNA and SrmB- binding" evidence="13">
    <location>
        <begin position="174"/>
        <end position="233"/>
    </location>
</feature>
<dbReference type="InterPro" id="IPR002646">
    <property type="entry name" value="PolA_pol_head_dom"/>
</dbReference>
<dbReference type="GO" id="GO:0000049">
    <property type="term" value="F:tRNA binding"/>
    <property type="evidence" value="ECO:0007669"/>
    <property type="project" value="UniProtKB-UniRule"/>
</dbReference>
<evidence type="ECO:0000256" key="4">
    <source>
        <dbReference type="ARBA" id="ARBA00022695"/>
    </source>
</evidence>
<gene>
    <name evidence="11" type="primary">cca</name>
    <name evidence="15" type="ORF">FD51_GL000336</name>
</gene>
<evidence type="ECO:0000259" key="14">
    <source>
        <dbReference type="Pfam" id="PF13735"/>
    </source>
</evidence>
<keyword evidence="2 11" id="KW-0808">Transferase</keyword>
<evidence type="ECO:0000259" key="12">
    <source>
        <dbReference type="Pfam" id="PF01743"/>
    </source>
</evidence>
<comment type="miscellaneous">
    <text evidence="11">A single active site specifically recognizes both ATP and CTP and is responsible for their addition.</text>
</comment>
<keyword evidence="4 11" id="KW-0548">Nucleotidyltransferase</keyword>
<comment type="catalytic activity">
    <reaction evidence="11">
        <text>a tRNA with a 3' CCA end + 2 CTP + ATP = a tRNA with a 3' CCACCA end + 3 diphosphate</text>
        <dbReference type="Rhea" id="RHEA:76235"/>
        <dbReference type="Rhea" id="RHEA-COMP:10468"/>
        <dbReference type="Rhea" id="RHEA-COMP:18655"/>
        <dbReference type="ChEBI" id="CHEBI:30616"/>
        <dbReference type="ChEBI" id="CHEBI:33019"/>
        <dbReference type="ChEBI" id="CHEBI:37563"/>
        <dbReference type="ChEBI" id="CHEBI:83071"/>
        <dbReference type="ChEBI" id="CHEBI:195187"/>
    </reaction>
</comment>
<dbReference type="AlphaFoldDB" id="A0A0R1EWE1"/>
<dbReference type="InterPro" id="IPR043519">
    <property type="entry name" value="NT_sf"/>
</dbReference>
<evidence type="ECO:0000256" key="11">
    <source>
        <dbReference type="HAMAP-Rule" id="MF_01263"/>
    </source>
</evidence>
<keyword evidence="5 11" id="KW-0479">Metal-binding</keyword>
<dbReference type="Pfam" id="PF01743">
    <property type="entry name" value="PolyA_pol"/>
    <property type="match status" value="1"/>
</dbReference>
<evidence type="ECO:0000256" key="5">
    <source>
        <dbReference type="ARBA" id="ARBA00022723"/>
    </source>
</evidence>
<evidence type="ECO:0000256" key="2">
    <source>
        <dbReference type="ARBA" id="ARBA00022679"/>
    </source>
</evidence>
<comment type="function">
    <text evidence="11">Catalyzes the addition and repair of the essential 3'-terminal CCA sequence in tRNAs without using a nucleic acid template. Adds these three nucleotides in the order of C, C, and A to the tRNA nucleotide-73, using CTP and ATP as substrates and producing inorganic pyrophosphate. tRNA 3'-terminal CCA addition is required both for tRNA processing and repair. Also involved in tRNA surveillance by mediating tandem CCA addition to generate a CCACCA at the 3' terminus of unstable tRNAs. While stable tRNAs receive only 3'-terminal CCA, unstable tRNAs are marked with CCACCA and rapidly degraded.</text>
</comment>
<evidence type="ECO:0000256" key="3">
    <source>
        <dbReference type="ARBA" id="ARBA00022694"/>
    </source>
</evidence>
<feature type="binding site" evidence="11">
    <location>
        <position position="162"/>
    </location>
    <ligand>
        <name>CTP</name>
        <dbReference type="ChEBI" id="CHEBI:37563"/>
    </ligand>
</feature>
<dbReference type="Gene3D" id="1.20.58.560">
    <property type="match status" value="1"/>
</dbReference>
<proteinExistence type="inferred from homology"/>
<keyword evidence="10 11" id="KW-0694">RNA-binding</keyword>
<dbReference type="eggNOG" id="COG0617">
    <property type="taxonomic scope" value="Bacteria"/>
</dbReference>
<evidence type="ECO:0000313" key="15">
    <source>
        <dbReference type="EMBL" id="KRK13772.1"/>
    </source>
</evidence>
<dbReference type="GO" id="GO:0042245">
    <property type="term" value="P:RNA repair"/>
    <property type="evidence" value="ECO:0007669"/>
    <property type="project" value="UniProtKB-KW"/>
</dbReference>
<accession>A0A0R1EWE1</accession>
<feature type="binding site" evidence="11">
    <location>
        <position position="47"/>
    </location>
    <ligand>
        <name>Mg(2+)</name>
        <dbReference type="ChEBI" id="CHEBI:18420"/>
    </ligand>
</feature>
<feature type="binding site" evidence="11">
    <location>
        <position position="32"/>
    </location>
    <ligand>
        <name>CTP</name>
        <dbReference type="ChEBI" id="CHEBI:37563"/>
    </ligand>
</feature>
<feature type="domain" description="Poly A polymerase head" evidence="12">
    <location>
        <begin position="27"/>
        <end position="147"/>
    </location>
</feature>
<keyword evidence="7 11" id="KW-0692">RNA repair</keyword>
<keyword evidence="9 11" id="KW-0460">Magnesium</keyword>
<dbReference type="Gene3D" id="1.10.246.80">
    <property type="match status" value="1"/>
</dbReference>
<dbReference type="GO" id="GO:0005524">
    <property type="term" value="F:ATP binding"/>
    <property type="evidence" value="ECO:0007669"/>
    <property type="project" value="UniProtKB-UniRule"/>
</dbReference>
<feature type="binding site" evidence="11">
    <location>
        <position position="165"/>
    </location>
    <ligand>
        <name>ATP</name>
        <dbReference type="ChEBI" id="CHEBI:30616"/>
    </ligand>
</feature>
<dbReference type="Proteomes" id="UP000051984">
    <property type="component" value="Unassembled WGS sequence"/>
</dbReference>
<dbReference type="InterPro" id="IPR032810">
    <property type="entry name" value="CCA-adding_enz_C"/>
</dbReference>
<dbReference type="GO" id="GO:0004810">
    <property type="term" value="F:CCA tRNA nucleotidyltransferase activity"/>
    <property type="evidence" value="ECO:0007669"/>
    <property type="project" value="UniProtKB-UniRule"/>
</dbReference>
<feature type="binding site" evidence="11">
    <location>
        <position position="35"/>
    </location>
    <ligand>
        <name>ATP</name>
        <dbReference type="ChEBI" id="CHEBI:30616"/>
    </ligand>
</feature>
<dbReference type="HAMAP" id="MF_01263">
    <property type="entry name" value="CCA_bact_type3"/>
    <property type="match status" value="1"/>
</dbReference>
<comment type="subunit">
    <text evidence="11">Homodimer.</text>
</comment>
<comment type="cofactor">
    <cofactor evidence="1 11">
        <name>Mg(2+)</name>
        <dbReference type="ChEBI" id="CHEBI:18420"/>
    </cofactor>
</comment>
<feature type="binding site" evidence="11">
    <location>
        <position position="165"/>
    </location>
    <ligand>
        <name>CTP</name>
        <dbReference type="ChEBI" id="CHEBI:37563"/>
    </ligand>
</feature>
<comment type="catalytic activity">
    <reaction evidence="11">
        <text>a tRNA precursor + 2 CTP + ATP = a tRNA with a 3' CCA end + 3 diphosphate</text>
        <dbReference type="Rhea" id="RHEA:14433"/>
        <dbReference type="Rhea" id="RHEA-COMP:10465"/>
        <dbReference type="Rhea" id="RHEA-COMP:10468"/>
        <dbReference type="ChEBI" id="CHEBI:30616"/>
        <dbReference type="ChEBI" id="CHEBI:33019"/>
        <dbReference type="ChEBI" id="CHEBI:37563"/>
        <dbReference type="ChEBI" id="CHEBI:74896"/>
        <dbReference type="ChEBI" id="CHEBI:83071"/>
        <dbReference type="EC" id="2.7.7.72"/>
    </reaction>
</comment>
<dbReference type="PANTHER" id="PTHR46173">
    <property type="entry name" value="CCA TRNA NUCLEOTIDYLTRANSFERASE 1, MITOCHONDRIAL"/>
    <property type="match status" value="1"/>
</dbReference>
<feature type="binding site" evidence="11">
    <location>
        <position position="159"/>
    </location>
    <ligand>
        <name>CTP</name>
        <dbReference type="ChEBI" id="CHEBI:37563"/>
    </ligand>
</feature>
<dbReference type="NCBIfam" id="NF009814">
    <property type="entry name" value="PRK13299.1"/>
    <property type="match status" value="1"/>
</dbReference>
<dbReference type="GO" id="GO:0001680">
    <property type="term" value="P:tRNA 3'-terminal CCA addition"/>
    <property type="evidence" value="ECO:0007669"/>
    <property type="project" value="UniProtKB-UniRule"/>
</dbReference>
<dbReference type="EMBL" id="AZCT01000001">
    <property type="protein sequence ID" value="KRK13772.1"/>
    <property type="molecule type" value="Genomic_DNA"/>
</dbReference>
<evidence type="ECO:0000256" key="7">
    <source>
        <dbReference type="ARBA" id="ARBA00022800"/>
    </source>
</evidence>
<feature type="domain" description="CCA-adding enzyme C-terminal" evidence="14">
    <location>
        <begin position="254"/>
        <end position="388"/>
    </location>
</feature>
<evidence type="ECO:0000313" key="16">
    <source>
        <dbReference type="Proteomes" id="UP000051984"/>
    </source>
</evidence>
<evidence type="ECO:0000256" key="8">
    <source>
        <dbReference type="ARBA" id="ARBA00022840"/>
    </source>
</evidence>
<dbReference type="Pfam" id="PF12627">
    <property type="entry name" value="PolyA_pol_RNAbd"/>
    <property type="match status" value="1"/>
</dbReference>
<dbReference type="CDD" id="cd05398">
    <property type="entry name" value="NT_ClassII-CCAase"/>
    <property type="match status" value="1"/>
</dbReference>
<dbReference type="InterPro" id="IPR023068">
    <property type="entry name" value="CCA-adding_enz_firmicutes"/>
</dbReference>
<dbReference type="RefSeq" id="WP_056945654.1">
    <property type="nucleotide sequence ID" value="NZ_AZCT01000001.1"/>
</dbReference>
<dbReference type="EC" id="2.7.7.72" evidence="11"/>
<dbReference type="SUPFAM" id="SSF81891">
    <property type="entry name" value="Poly A polymerase C-terminal region-like"/>
    <property type="match status" value="1"/>
</dbReference>
<feature type="binding site" evidence="11">
    <location>
        <position position="116"/>
    </location>
    <ligand>
        <name>ATP</name>
        <dbReference type="ChEBI" id="CHEBI:30616"/>
    </ligand>
</feature>
<feature type="binding site" evidence="11">
    <location>
        <position position="168"/>
    </location>
    <ligand>
        <name>ATP</name>
        <dbReference type="ChEBI" id="CHEBI:30616"/>
    </ligand>
</feature>
<dbReference type="Gene3D" id="3.30.460.10">
    <property type="entry name" value="Beta Polymerase, domain 2"/>
    <property type="match status" value="1"/>
</dbReference>